<feature type="domain" description="PIN" evidence="9">
    <location>
        <begin position="791"/>
        <end position="897"/>
    </location>
</feature>
<dbReference type="GO" id="GO:0042162">
    <property type="term" value="F:telomeric DNA binding"/>
    <property type="evidence" value="ECO:0007669"/>
    <property type="project" value="TreeGrafter"/>
</dbReference>
<dbReference type="Gene3D" id="1.25.40.10">
    <property type="entry name" value="Tetratricopeptide repeat domain"/>
    <property type="match status" value="1"/>
</dbReference>
<dbReference type="OrthoDB" id="5920073at2759"/>
<proteinExistence type="predicted"/>
<evidence type="ECO:0000256" key="2">
    <source>
        <dbReference type="ARBA" id="ARBA00004496"/>
    </source>
</evidence>
<sequence length="949" mass="109469">MKSTVSKEMKFGNDASRRLYRGATEAARKLETRLGQGSSLTELFSSEVTELRMRLKDYCERLIFADPVEYGKKAEDLLWRKVYYDFFWRCKQNRRKFLESDYHRSALKSHLLAGIGFYHHLLLRIQTEFHLDLEGKVDAPLLWHLKGVKKERWKKYQLSAASDENVQTWADQASHRILIYLGDLERYIAELDEPESNHLAERYYQQAFCINSENGTPHNQLGSLYSNRFDSAYHYMRCLASREKFDGAEGNLQRLFEKNEEVVKQLYLSDCVEKTSLKCSRFLSRFLKLCQMFYFKPSEKGTNETYCQDILKEFGITRNNSLYENASKVEDPDSWLSEDIIFKVAIMSLLCVWKLREKGHMAVSVAISFSFAFFSYVVQRTTRELLTAILELKPEGIFQNAFKNDCRRENEKNLSKQLTHSKEQLSDTSGENEVNRDLLLKKMNGRKSGMKKLSAHRLHRLRRRRKLSSTSQEDSELSEGDMTDLLESDEESGLLNSDVSQTGSCSSESLSEHEEELLLEENGLSNEGESEINLDNNLILSNGSVKDLSDVEVKESFVEQEKRSVLDINSLLDDPVIEPDKLIRILHKNGILPCLKILTDWLKLNENILSACAVTSPFLLSSLVQLLNLFLKIEEKLLISKEQFQKFQWEDDTFEQSYPLPEDTNLQSFPLLKDIHSNLIFDVSKRRELTMSEQVYLRVKCLLAFGKYLVKASESSVEFDLEKKKYVFNLNNRAKESDKEENSIKSTKNDADNQRQYLMRSMTHLWLKAEIDDLKTFVDGHSTSPKLSPILVTDTSVLCSNLPSLKQLVSTEKFIVVVPLVVIASLDHLKRESIAAREASRWLESELMKGGRRYIRAQNQVEKSSLVPIKYPRKKDKEAWDFYQVLECCNYFAQQQTNGRSGSHLVTLLLGTLHHLPENAVAVAQSIDVTIEKLGGFISKWRSSLKNPG</sequence>
<dbReference type="AlphaFoldDB" id="A0A8X6GLG0"/>
<keyword evidence="5" id="KW-0539">Nucleus</keyword>
<evidence type="ECO:0000256" key="4">
    <source>
        <dbReference type="ARBA" id="ARBA00023161"/>
    </source>
</evidence>
<dbReference type="GO" id="GO:0070034">
    <property type="term" value="F:telomerase RNA binding"/>
    <property type="evidence" value="ECO:0007669"/>
    <property type="project" value="TreeGrafter"/>
</dbReference>
<dbReference type="Proteomes" id="UP000887116">
    <property type="component" value="Unassembled WGS sequence"/>
</dbReference>
<name>A0A8X6GLG0_TRICU</name>
<keyword evidence="4" id="KW-0866">Nonsense-mediated mRNA decay</keyword>
<dbReference type="InterPro" id="IPR019458">
    <property type="entry name" value="Est1-like_N"/>
</dbReference>
<evidence type="ECO:0000256" key="3">
    <source>
        <dbReference type="ARBA" id="ARBA00022490"/>
    </source>
</evidence>
<dbReference type="GO" id="GO:0005697">
    <property type="term" value="C:telomerase holoenzyme complex"/>
    <property type="evidence" value="ECO:0007669"/>
    <property type="project" value="TreeGrafter"/>
</dbReference>
<evidence type="ECO:0000259" key="9">
    <source>
        <dbReference type="Pfam" id="PF13638"/>
    </source>
</evidence>
<evidence type="ECO:0000256" key="1">
    <source>
        <dbReference type="ARBA" id="ARBA00004123"/>
    </source>
</evidence>
<feature type="compositionally biased region" description="Basic and acidic residues" evidence="6">
    <location>
        <begin position="413"/>
        <end position="425"/>
    </location>
</feature>
<keyword evidence="3" id="KW-0963">Cytoplasm</keyword>
<dbReference type="InterPro" id="IPR011990">
    <property type="entry name" value="TPR-like_helical_dom_sf"/>
</dbReference>
<reference evidence="10" key="1">
    <citation type="submission" date="2020-07" db="EMBL/GenBank/DDBJ databases">
        <title>Multicomponent nature underlies the extraordinary mechanical properties of spider dragline silk.</title>
        <authorList>
            <person name="Kono N."/>
            <person name="Nakamura H."/>
            <person name="Mori M."/>
            <person name="Yoshida Y."/>
            <person name="Ohtoshi R."/>
            <person name="Malay A.D."/>
            <person name="Moran D.A.P."/>
            <person name="Tomita M."/>
            <person name="Numata K."/>
            <person name="Arakawa K."/>
        </authorList>
    </citation>
    <scope>NUCLEOTIDE SEQUENCE</scope>
</reference>
<evidence type="ECO:0000313" key="11">
    <source>
        <dbReference type="Proteomes" id="UP000887116"/>
    </source>
</evidence>
<feature type="region of interest" description="Disordered" evidence="6">
    <location>
        <begin position="413"/>
        <end position="434"/>
    </location>
</feature>
<dbReference type="GO" id="GO:0005737">
    <property type="term" value="C:cytoplasm"/>
    <property type="evidence" value="ECO:0007669"/>
    <property type="project" value="UniProtKB-SubCell"/>
</dbReference>
<evidence type="ECO:0000256" key="5">
    <source>
        <dbReference type="ARBA" id="ARBA00023242"/>
    </source>
</evidence>
<dbReference type="Pfam" id="PF10373">
    <property type="entry name" value="EST1_DNA_bind"/>
    <property type="match status" value="2"/>
</dbReference>
<dbReference type="PANTHER" id="PTHR15696">
    <property type="entry name" value="SMG-7 SUPPRESSOR WITH MORPHOLOGICAL EFFECT ON GENITALIA PROTEIN 7"/>
    <property type="match status" value="1"/>
</dbReference>
<dbReference type="SUPFAM" id="SSF48452">
    <property type="entry name" value="TPR-like"/>
    <property type="match status" value="1"/>
</dbReference>
<feature type="domain" description="DNA/RNA-binding" evidence="7">
    <location>
        <begin position="200"/>
        <end position="386"/>
    </location>
</feature>
<comment type="caution">
    <text evidence="10">The sequence shown here is derived from an EMBL/GenBank/DDBJ whole genome shotgun (WGS) entry which is preliminary data.</text>
</comment>
<dbReference type="InterPro" id="IPR002716">
    <property type="entry name" value="PIN_dom"/>
</dbReference>
<feature type="domain" description="Telomerase activating protein Est1-like N-terminal" evidence="8">
    <location>
        <begin position="73"/>
        <end position="191"/>
    </location>
</feature>
<evidence type="ECO:0000259" key="8">
    <source>
        <dbReference type="Pfam" id="PF10374"/>
    </source>
</evidence>
<evidence type="ECO:0000256" key="6">
    <source>
        <dbReference type="SAM" id="MobiDB-lite"/>
    </source>
</evidence>
<dbReference type="GO" id="GO:0000184">
    <property type="term" value="P:nuclear-transcribed mRNA catabolic process, nonsense-mediated decay"/>
    <property type="evidence" value="ECO:0007669"/>
    <property type="project" value="UniProtKB-KW"/>
</dbReference>
<organism evidence="10 11">
    <name type="scientific">Trichonephila clavata</name>
    <name type="common">Joro spider</name>
    <name type="synonym">Nephila clavata</name>
    <dbReference type="NCBI Taxonomy" id="2740835"/>
    <lineage>
        <taxon>Eukaryota</taxon>
        <taxon>Metazoa</taxon>
        <taxon>Ecdysozoa</taxon>
        <taxon>Arthropoda</taxon>
        <taxon>Chelicerata</taxon>
        <taxon>Arachnida</taxon>
        <taxon>Araneae</taxon>
        <taxon>Araneomorphae</taxon>
        <taxon>Entelegynae</taxon>
        <taxon>Araneoidea</taxon>
        <taxon>Nephilidae</taxon>
        <taxon>Trichonephila</taxon>
    </lineage>
</organism>
<dbReference type="Pfam" id="PF13638">
    <property type="entry name" value="PIN_4"/>
    <property type="match status" value="1"/>
</dbReference>
<dbReference type="Pfam" id="PF10374">
    <property type="entry name" value="EST1"/>
    <property type="match status" value="1"/>
</dbReference>
<feature type="compositionally biased region" description="Acidic residues" evidence="6">
    <location>
        <begin position="473"/>
        <end position="492"/>
    </location>
</feature>
<feature type="domain" description="DNA/RNA-binding" evidence="7">
    <location>
        <begin position="588"/>
        <end position="673"/>
    </location>
</feature>
<comment type="subcellular location">
    <subcellularLocation>
        <location evidence="2">Cytoplasm</location>
    </subcellularLocation>
    <subcellularLocation>
        <location evidence="1">Nucleus</location>
    </subcellularLocation>
</comment>
<dbReference type="Gene3D" id="3.40.50.1010">
    <property type="entry name" value="5'-nuclease"/>
    <property type="match status" value="1"/>
</dbReference>
<dbReference type="InterPro" id="IPR018834">
    <property type="entry name" value="DNA/RNA-bd_Est1-type"/>
</dbReference>
<accession>A0A8X6GLG0</accession>
<dbReference type="InterPro" id="IPR045153">
    <property type="entry name" value="Est1/Ebs1-like"/>
</dbReference>
<protein>
    <submittedName>
        <fullName evidence="10">Protein SMG5</fullName>
    </submittedName>
</protein>
<gene>
    <name evidence="10" type="primary">Smg5</name>
    <name evidence="10" type="ORF">TNCT_24961</name>
</gene>
<keyword evidence="11" id="KW-1185">Reference proteome</keyword>
<evidence type="ECO:0000259" key="7">
    <source>
        <dbReference type="Pfam" id="PF10373"/>
    </source>
</evidence>
<dbReference type="PANTHER" id="PTHR15696:SF7">
    <property type="entry name" value="NONSENSE-MEDIATED MRNA DECAY FACTOR"/>
    <property type="match status" value="1"/>
</dbReference>
<dbReference type="EMBL" id="BMAO01035912">
    <property type="protein sequence ID" value="GFR06767.1"/>
    <property type="molecule type" value="Genomic_DNA"/>
</dbReference>
<evidence type="ECO:0000313" key="10">
    <source>
        <dbReference type="EMBL" id="GFR06767.1"/>
    </source>
</evidence>
<feature type="region of interest" description="Disordered" evidence="6">
    <location>
        <begin position="462"/>
        <end position="524"/>
    </location>
</feature>